<evidence type="ECO:0000256" key="1">
    <source>
        <dbReference type="SAM" id="MobiDB-lite"/>
    </source>
</evidence>
<gene>
    <name evidence="2" type="ORF">PCOR1329_LOCUS83000</name>
</gene>
<evidence type="ECO:0000313" key="2">
    <source>
        <dbReference type="EMBL" id="CAK0908287.1"/>
    </source>
</evidence>
<dbReference type="Proteomes" id="UP001189429">
    <property type="component" value="Unassembled WGS sequence"/>
</dbReference>
<keyword evidence="3" id="KW-1185">Reference proteome</keyword>
<feature type="compositionally biased region" description="Gly residues" evidence="1">
    <location>
        <begin position="181"/>
        <end position="190"/>
    </location>
</feature>
<dbReference type="EMBL" id="CAUYUJ010021986">
    <property type="protein sequence ID" value="CAK0908287.1"/>
    <property type="molecule type" value="Genomic_DNA"/>
</dbReference>
<organism evidence="2 3">
    <name type="scientific">Prorocentrum cordatum</name>
    <dbReference type="NCBI Taxonomy" id="2364126"/>
    <lineage>
        <taxon>Eukaryota</taxon>
        <taxon>Sar</taxon>
        <taxon>Alveolata</taxon>
        <taxon>Dinophyceae</taxon>
        <taxon>Prorocentrales</taxon>
        <taxon>Prorocentraceae</taxon>
        <taxon>Prorocentrum</taxon>
    </lineage>
</organism>
<feature type="compositionally biased region" description="Basic residues" evidence="1">
    <location>
        <begin position="140"/>
        <end position="150"/>
    </location>
</feature>
<evidence type="ECO:0000313" key="3">
    <source>
        <dbReference type="Proteomes" id="UP001189429"/>
    </source>
</evidence>
<sequence length="224" mass="24152">MLLPCVLEHICADAPAERQPLGRTFDVRARRRARGGPRARFLSEVSDVPARVVGVVLFDSTAKTKYAGKHGPLLCSQHGARSRDADSLHEEPKKIWTQTCDVLTFSGRRRVAPPRLLGPTVGTAARLEPAVGTGAAGTARVRRHGARRGLRSGTGRERKRKRKRRKRGGKSTQRYHARLTGRGGSGGGTAAGRTKFHPSAAGQKPACENGMPRISAEVMHTTTG</sequence>
<feature type="region of interest" description="Disordered" evidence="1">
    <location>
        <begin position="132"/>
        <end position="213"/>
    </location>
</feature>
<protein>
    <submittedName>
        <fullName evidence="2">Uncharacterized protein</fullName>
    </submittedName>
</protein>
<name>A0ABN9Y8G5_9DINO</name>
<reference evidence="2" key="1">
    <citation type="submission" date="2023-10" db="EMBL/GenBank/DDBJ databases">
        <authorList>
            <person name="Chen Y."/>
            <person name="Shah S."/>
            <person name="Dougan E. K."/>
            <person name="Thang M."/>
            <person name="Chan C."/>
        </authorList>
    </citation>
    <scope>NUCLEOTIDE SEQUENCE [LARGE SCALE GENOMIC DNA]</scope>
</reference>
<proteinExistence type="predicted"/>
<feature type="compositionally biased region" description="Basic residues" evidence="1">
    <location>
        <begin position="157"/>
        <end position="179"/>
    </location>
</feature>
<accession>A0ABN9Y8G5</accession>
<comment type="caution">
    <text evidence="2">The sequence shown here is derived from an EMBL/GenBank/DDBJ whole genome shotgun (WGS) entry which is preliminary data.</text>
</comment>